<evidence type="ECO:0000313" key="11">
    <source>
        <dbReference type="Proteomes" id="UP000437068"/>
    </source>
</evidence>
<dbReference type="EMBL" id="QXGF01000573">
    <property type="protein sequence ID" value="KAE8938257.1"/>
    <property type="molecule type" value="Genomic_DNA"/>
</dbReference>
<dbReference type="Proteomes" id="UP000440732">
    <property type="component" value="Unassembled WGS sequence"/>
</dbReference>
<evidence type="ECO:0000313" key="14">
    <source>
        <dbReference type="Proteomes" id="UP000441208"/>
    </source>
</evidence>
<dbReference type="Proteomes" id="UP000437068">
    <property type="component" value="Unassembled WGS sequence"/>
</dbReference>
<evidence type="ECO:0000313" key="6">
    <source>
        <dbReference type="EMBL" id="KAE9222103.1"/>
    </source>
</evidence>
<evidence type="ECO:0000313" key="2">
    <source>
        <dbReference type="EMBL" id="KAE8938257.1"/>
    </source>
</evidence>
<evidence type="ECO:0008006" key="16">
    <source>
        <dbReference type="Google" id="ProtNLM"/>
    </source>
</evidence>
<dbReference type="EMBL" id="QXGD01000559">
    <property type="protein sequence ID" value="KAE9234032.1"/>
    <property type="molecule type" value="Genomic_DNA"/>
</dbReference>
<accession>A0A6A3F153</accession>
<feature type="chain" id="PRO_5036163747" description="Secreted protein" evidence="1">
    <location>
        <begin position="21"/>
        <end position="84"/>
    </location>
</feature>
<evidence type="ECO:0000313" key="12">
    <source>
        <dbReference type="Proteomes" id="UP000440367"/>
    </source>
</evidence>
<evidence type="ECO:0000313" key="10">
    <source>
        <dbReference type="Proteomes" id="UP000433483"/>
    </source>
</evidence>
<dbReference type="Proteomes" id="UP000429523">
    <property type="component" value="Unassembled WGS sequence"/>
</dbReference>
<evidence type="ECO:0000313" key="9">
    <source>
        <dbReference type="Proteomes" id="UP000429523"/>
    </source>
</evidence>
<evidence type="ECO:0000256" key="1">
    <source>
        <dbReference type="SAM" id="SignalP"/>
    </source>
</evidence>
<evidence type="ECO:0000313" key="8">
    <source>
        <dbReference type="EMBL" id="KAE9305859.1"/>
    </source>
</evidence>
<keyword evidence="10" id="KW-1185">Reference proteome</keyword>
<organism evidence="2 9">
    <name type="scientific">Phytophthora fragariae</name>
    <dbReference type="NCBI Taxonomy" id="53985"/>
    <lineage>
        <taxon>Eukaryota</taxon>
        <taxon>Sar</taxon>
        <taxon>Stramenopiles</taxon>
        <taxon>Oomycota</taxon>
        <taxon>Peronosporomycetes</taxon>
        <taxon>Peronosporales</taxon>
        <taxon>Peronosporaceae</taxon>
        <taxon>Phytophthora</taxon>
    </lineage>
</organism>
<protein>
    <recommendedName>
        <fullName evidence="16">Secreted protein</fullName>
    </recommendedName>
</protein>
<dbReference type="Proteomes" id="UP000433483">
    <property type="component" value="Unassembled WGS sequence"/>
</dbReference>
<feature type="signal peptide" evidence="1">
    <location>
        <begin position="1"/>
        <end position="20"/>
    </location>
</feature>
<dbReference type="EMBL" id="QXGE01000687">
    <property type="protein sequence ID" value="KAE9305859.1"/>
    <property type="molecule type" value="Genomic_DNA"/>
</dbReference>
<dbReference type="Proteomes" id="UP000440367">
    <property type="component" value="Unassembled WGS sequence"/>
</dbReference>
<evidence type="ECO:0000313" key="7">
    <source>
        <dbReference type="EMBL" id="KAE9234032.1"/>
    </source>
</evidence>
<dbReference type="Proteomes" id="UP000476176">
    <property type="component" value="Unassembled WGS sequence"/>
</dbReference>
<evidence type="ECO:0000313" key="15">
    <source>
        <dbReference type="Proteomes" id="UP000476176"/>
    </source>
</evidence>
<proteinExistence type="predicted"/>
<comment type="caution">
    <text evidence="2">The sequence shown here is derived from an EMBL/GenBank/DDBJ whole genome shotgun (WGS) entry which is preliminary data.</text>
</comment>
<dbReference type="Proteomes" id="UP000441208">
    <property type="component" value="Unassembled WGS sequence"/>
</dbReference>
<dbReference type="EMBL" id="QXGA01000716">
    <property type="protein sequence ID" value="KAE9142279.1"/>
    <property type="molecule type" value="Genomic_DNA"/>
</dbReference>
<dbReference type="EMBL" id="QXFZ01000826">
    <property type="protein sequence ID" value="KAE9103662.1"/>
    <property type="molecule type" value="Genomic_DNA"/>
</dbReference>
<evidence type="ECO:0000313" key="5">
    <source>
        <dbReference type="EMBL" id="KAE9205424.1"/>
    </source>
</evidence>
<dbReference type="EMBL" id="QXGC01000756">
    <property type="protein sequence ID" value="KAE9222103.1"/>
    <property type="molecule type" value="Genomic_DNA"/>
</dbReference>
<sequence>MHHPSFSGCFIIFSISCAIATPSCRAPVFGNAYVRDRPNSRSWKPNKCSREMFCHTSDRKFTSPPVVVCARFKFSVWISRQCCA</sequence>
<keyword evidence="1" id="KW-0732">Signal</keyword>
<evidence type="ECO:0000313" key="4">
    <source>
        <dbReference type="EMBL" id="KAE9142279.1"/>
    </source>
</evidence>
<dbReference type="OrthoDB" id="10287594at2759"/>
<evidence type="ECO:0000313" key="3">
    <source>
        <dbReference type="EMBL" id="KAE9103662.1"/>
    </source>
</evidence>
<gene>
    <name evidence="8" type="ORF">PF001_g12403</name>
    <name evidence="7" type="ORF">PF002_g11910</name>
    <name evidence="6" type="ORF">PF004_g12875</name>
    <name evidence="5" type="ORF">PF005_g13396</name>
    <name evidence="4" type="ORF">PF006_g12596</name>
    <name evidence="3" type="ORF">PF007_g14330</name>
    <name evidence="2" type="ORF">PF009_g11857</name>
</gene>
<reference evidence="9 10" key="1">
    <citation type="submission" date="2018-08" db="EMBL/GenBank/DDBJ databases">
        <title>Genomic investigation of the strawberry pathogen Phytophthora fragariae indicates pathogenicity is determined by transcriptional variation in three key races.</title>
        <authorList>
            <person name="Adams T.M."/>
            <person name="Armitage A.D."/>
            <person name="Sobczyk M.K."/>
            <person name="Bates H.J."/>
            <person name="Dunwell J.M."/>
            <person name="Nellist C.F."/>
            <person name="Harrison R.J."/>
        </authorList>
    </citation>
    <scope>NUCLEOTIDE SEQUENCE [LARGE SCALE GENOMIC DNA]</scope>
    <source>
        <strain evidence="8 11">A4</strain>
        <strain evidence="7 12">BC-1</strain>
        <strain evidence="6 15">BC-23</strain>
        <strain evidence="5 10">NOV-27</strain>
        <strain evidence="4 13">NOV-5</strain>
        <strain evidence="3 14">NOV-71</strain>
        <strain evidence="2 9">NOV-9</strain>
    </source>
</reference>
<name>A0A6A3F153_9STRA</name>
<evidence type="ECO:0000313" key="13">
    <source>
        <dbReference type="Proteomes" id="UP000440732"/>
    </source>
</evidence>
<dbReference type="EMBL" id="QXGB01000742">
    <property type="protein sequence ID" value="KAE9205424.1"/>
    <property type="molecule type" value="Genomic_DNA"/>
</dbReference>
<dbReference type="AlphaFoldDB" id="A0A6A3F153"/>